<dbReference type="InterPro" id="IPR038005">
    <property type="entry name" value="RX-like_CC"/>
</dbReference>
<dbReference type="Gene3D" id="1.20.5.4130">
    <property type="match status" value="1"/>
</dbReference>
<dbReference type="SUPFAM" id="SSF52540">
    <property type="entry name" value="P-loop containing nucleoside triphosphate hydrolases"/>
    <property type="match status" value="1"/>
</dbReference>
<dbReference type="CDD" id="cd14798">
    <property type="entry name" value="RX-CC_like"/>
    <property type="match status" value="1"/>
</dbReference>
<dbReference type="GO" id="GO:0043531">
    <property type="term" value="F:ADP binding"/>
    <property type="evidence" value="ECO:0007669"/>
    <property type="project" value="InterPro"/>
</dbReference>
<dbReference type="GO" id="GO:0006952">
    <property type="term" value="P:defense response"/>
    <property type="evidence" value="ECO:0007669"/>
    <property type="project" value="UniProtKB-KW"/>
</dbReference>
<dbReference type="InterPro" id="IPR027417">
    <property type="entry name" value="P-loop_NTPase"/>
</dbReference>
<evidence type="ECO:0000256" key="2">
    <source>
        <dbReference type="ARBA" id="ARBA00022741"/>
    </source>
</evidence>
<dbReference type="EMBL" id="JAEACU010000011">
    <property type="protein sequence ID" value="KAH7514838.1"/>
    <property type="molecule type" value="Genomic_DNA"/>
</dbReference>
<evidence type="ECO:0000313" key="6">
    <source>
        <dbReference type="EMBL" id="KAH7514838.1"/>
    </source>
</evidence>
<dbReference type="Pfam" id="PF00931">
    <property type="entry name" value="NB-ARC"/>
    <property type="match status" value="1"/>
</dbReference>
<dbReference type="AlphaFoldDB" id="A0A978UJ57"/>
<evidence type="ECO:0000259" key="5">
    <source>
        <dbReference type="Pfam" id="PF18052"/>
    </source>
</evidence>
<dbReference type="PANTHER" id="PTHR19338:SF0">
    <property type="entry name" value="MITOCHONDRIAL IMPORT INNER MEMBRANE TRANSLOCASE SUBUNIT TIM13"/>
    <property type="match status" value="1"/>
</dbReference>
<evidence type="ECO:0000256" key="3">
    <source>
        <dbReference type="ARBA" id="ARBA00022821"/>
    </source>
</evidence>
<keyword evidence="2" id="KW-0547">Nucleotide-binding</keyword>
<dbReference type="InterPro" id="IPR041118">
    <property type="entry name" value="Rx_N"/>
</dbReference>
<evidence type="ECO:0000256" key="1">
    <source>
        <dbReference type="ARBA" id="ARBA00022737"/>
    </source>
</evidence>
<comment type="caution">
    <text evidence="6">The sequence shown here is derived from an EMBL/GenBank/DDBJ whole genome shotgun (WGS) entry which is preliminary data.</text>
</comment>
<evidence type="ECO:0000259" key="4">
    <source>
        <dbReference type="Pfam" id="PF00931"/>
    </source>
</evidence>
<dbReference type="InterPro" id="IPR002182">
    <property type="entry name" value="NB-ARC"/>
</dbReference>
<dbReference type="Gene3D" id="3.80.10.10">
    <property type="entry name" value="Ribonuclease Inhibitor"/>
    <property type="match status" value="1"/>
</dbReference>
<dbReference type="PANTHER" id="PTHR19338">
    <property type="entry name" value="TRANSLOCASE OF INNER MITOCHONDRIAL MEMBRANE 13 HOMOLOG"/>
    <property type="match status" value="1"/>
</dbReference>
<feature type="domain" description="Disease resistance N-terminal" evidence="5">
    <location>
        <begin position="5"/>
        <end position="89"/>
    </location>
</feature>
<dbReference type="InterPro" id="IPR032675">
    <property type="entry name" value="LRR_dom_sf"/>
</dbReference>
<organism evidence="6 7">
    <name type="scientific">Ziziphus jujuba var. spinosa</name>
    <dbReference type="NCBI Taxonomy" id="714518"/>
    <lineage>
        <taxon>Eukaryota</taxon>
        <taxon>Viridiplantae</taxon>
        <taxon>Streptophyta</taxon>
        <taxon>Embryophyta</taxon>
        <taxon>Tracheophyta</taxon>
        <taxon>Spermatophyta</taxon>
        <taxon>Magnoliopsida</taxon>
        <taxon>eudicotyledons</taxon>
        <taxon>Gunneridae</taxon>
        <taxon>Pentapetalae</taxon>
        <taxon>rosids</taxon>
        <taxon>fabids</taxon>
        <taxon>Rosales</taxon>
        <taxon>Rhamnaceae</taxon>
        <taxon>Paliureae</taxon>
        <taxon>Ziziphus</taxon>
    </lineage>
</organism>
<keyword evidence="1" id="KW-0677">Repeat</keyword>
<dbReference type="Gene3D" id="3.40.50.300">
    <property type="entry name" value="P-loop containing nucleotide triphosphate hydrolases"/>
    <property type="match status" value="1"/>
</dbReference>
<dbReference type="SUPFAM" id="SSF52058">
    <property type="entry name" value="L domain-like"/>
    <property type="match status" value="1"/>
</dbReference>
<gene>
    <name evidence="6" type="ORF">FEM48_Zijuj11G0132900</name>
</gene>
<evidence type="ECO:0000313" key="7">
    <source>
        <dbReference type="Proteomes" id="UP000813462"/>
    </source>
</evidence>
<protein>
    <recommendedName>
        <fullName evidence="8">Disease resistance protein RPM1-like</fullName>
    </recommendedName>
</protein>
<name>A0A978UJ57_ZIZJJ</name>
<reference evidence="6" key="1">
    <citation type="journal article" date="2021" name="Front. Plant Sci.">
        <title>Chromosome-Scale Genome Assembly for Chinese Sour Jujube and Insights Into Its Genome Evolution and Domestication Signature.</title>
        <authorList>
            <person name="Shen L.-Y."/>
            <person name="Luo H."/>
            <person name="Wang X.-L."/>
            <person name="Wang X.-M."/>
            <person name="Qiu X.-J."/>
            <person name="Liu H."/>
            <person name="Zhou S.-S."/>
            <person name="Jia K.-H."/>
            <person name="Nie S."/>
            <person name="Bao Y.-T."/>
            <person name="Zhang R.-G."/>
            <person name="Yun Q.-Z."/>
            <person name="Chai Y.-H."/>
            <person name="Lu J.-Y."/>
            <person name="Li Y."/>
            <person name="Zhao S.-W."/>
            <person name="Mao J.-F."/>
            <person name="Jia S.-G."/>
            <person name="Mao Y.-M."/>
        </authorList>
    </citation>
    <scope>NUCLEOTIDE SEQUENCE</scope>
    <source>
        <strain evidence="6">AT0</strain>
        <tissue evidence="6">Leaf</tissue>
    </source>
</reference>
<sequence>MAESAVIFLLNKLSNLVETEFQLLNGAWQEIACLRGELERIRDLLKDADEVEETSDDQGLKVWIKQVREVTHDAEDVVDEFILVHAHHHLVGGEVLSGCLYKLSCCVKSLKSQYRIALQLQRVNGRIRDIYAAHKRLCLSSSVSLRGSCFTPSGETWHDRREDALFLGDNDVRAIPEGMENMNYEELITIIKNMLKERRYLIVFDDLWNLYEWEAVKYALPNSKNGSKVMITTRKDDVALNSCKDFKGKVYNLMPLSQDVLFLKWSRLRDDPLVHLQDLPNLVHLELLQVYDGETLCFKAGKFKKLTLLGLDKFDKLKCVQVEEGALPCLEKLVIHRCNMLWSVPFGIEHLTKLKVLTFFDMPDKLIMKLQPDGNGEDHWKVKHVTEVYSAYWRDGSWDVYSIDSFRERQSKQPPGIVMGSHDLRTLWKV</sequence>
<accession>A0A978UJ57</accession>
<dbReference type="Proteomes" id="UP000813462">
    <property type="component" value="Unassembled WGS sequence"/>
</dbReference>
<proteinExistence type="predicted"/>
<evidence type="ECO:0008006" key="8">
    <source>
        <dbReference type="Google" id="ProtNLM"/>
    </source>
</evidence>
<feature type="domain" description="NB-ARC" evidence="4">
    <location>
        <begin position="177"/>
        <end position="243"/>
    </location>
</feature>
<dbReference type="Pfam" id="PF18052">
    <property type="entry name" value="Rx_N"/>
    <property type="match status" value="1"/>
</dbReference>
<dbReference type="GO" id="GO:0051707">
    <property type="term" value="P:response to other organism"/>
    <property type="evidence" value="ECO:0007669"/>
    <property type="project" value="UniProtKB-ARBA"/>
</dbReference>
<keyword evidence="3" id="KW-0611">Plant defense</keyword>